<dbReference type="STRING" id="1676925.ENSPKIP00000041325"/>
<keyword evidence="10" id="KW-1185">Reference proteome</keyword>
<evidence type="ECO:0000313" key="10">
    <source>
        <dbReference type="Proteomes" id="UP000261540"/>
    </source>
</evidence>
<evidence type="ECO:0000256" key="2">
    <source>
        <dbReference type="ARBA" id="ARBA00011033"/>
    </source>
</evidence>
<evidence type="ECO:0000256" key="5">
    <source>
        <dbReference type="ARBA" id="ARBA00022729"/>
    </source>
</evidence>
<dbReference type="InterPro" id="IPR000471">
    <property type="entry name" value="Interferon_alpha/beta/delta"/>
</dbReference>
<evidence type="ECO:0000256" key="6">
    <source>
        <dbReference type="ARBA" id="ARBA00023118"/>
    </source>
</evidence>
<dbReference type="SMART" id="SM00076">
    <property type="entry name" value="IFabd"/>
    <property type="match status" value="1"/>
</dbReference>
<keyword evidence="5" id="KW-0732">Signal</keyword>
<keyword evidence="4" id="KW-0964">Secreted</keyword>
<evidence type="ECO:0000256" key="1">
    <source>
        <dbReference type="ARBA" id="ARBA00004613"/>
    </source>
</evidence>
<dbReference type="GeneTree" id="ENSGT01120000274215"/>
<proteinExistence type="inferred from homology"/>
<dbReference type="Gene3D" id="1.20.1250.10">
    <property type="match status" value="1"/>
</dbReference>
<dbReference type="SUPFAM" id="SSF47266">
    <property type="entry name" value="4-helical cytokines"/>
    <property type="match status" value="1"/>
</dbReference>
<sequence>MSCTRTKNTLEIRIEETKKKLEEMVSIVSIWAEMVGDYCLLQHVKQLIFTPQGGRFPSECINENPGQIFLIYVLQNESTRLSMAYEALKSVQNIFKKDLSSTTWDLHQLNLFQNMIDRTVERLQFCVGEQLSGSSETKYANLKIYFEKLNGILEDKGHSRCAWEIVRMEVLRNLEYLSKFFGSSQR</sequence>
<comment type="subcellular location">
    <subcellularLocation>
        <location evidence="1">Secreted</location>
    </subcellularLocation>
</comment>
<dbReference type="PRINTS" id="PR00266">
    <property type="entry name" value="INTERFERONAB"/>
</dbReference>
<keyword evidence="6 8" id="KW-0051">Antiviral defense</keyword>
<dbReference type="GO" id="GO:0051607">
    <property type="term" value="P:defense response to virus"/>
    <property type="evidence" value="ECO:0007669"/>
    <property type="project" value="UniProtKB-KW"/>
</dbReference>
<dbReference type="GO" id="GO:0006955">
    <property type="term" value="P:immune response"/>
    <property type="evidence" value="ECO:0007669"/>
    <property type="project" value="UniProtKB-ARBA"/>
</dbReference>
<dbReference type="Pfam" id="PF00143">
    <property type="entry name" value="Interferon"/>
    <property type="match status" value="1"/>
</dbReference>
<keyword evidence="3 8" id="KW-0202">Cytokine</keyword>
<dbReference type="AlphaFoldDB" id="A0A3B3TF82"/>
<evidence type="ECO:0000313" key="9">
    <source>
        <dbReference type="Ensembl" id="ENSPKIP00000041325.1"/>
    </source>
</evidence>
<organism evidence="9 10">
    <name type="scientific">Paramormyrops kingsleyae</name>
    <dbReference type="NCBI Taxonomy" id="1676925"/>
    <lineage>
        <taxon>Eukaryota</taxon>
        <taxon>Metazoa</taxon>
        <taxon>Chordata</taxon>
        <taxon>Craniata</taxon>
        <taxon>Vertebrata</taxon>
        <taxon>Euteleostomi</taxon>
        <taxon>Actinopterygii</taxon>
        <taxon>Neopterygii</taxon>
        <taxon>Teleostei</taxon>
        <taxon>Osteoglossocephala</taxon>
        <taxon>Osteoglossomorpha</taxon>
        <taxon>Osteoglossiformes</taxon>
        <taxon>Mormyridae</taxon>
        <taxon>Paramormyrops</taxon>
    </lineage>
</organism>
<reference evidence="9" key="2">
    <citation type="submission" date="2025-09" db="UniProtKB">
        <authorList>
            <consortium name="Ensembl"/>
        </authorList>
    </citation>
    <scope>IDENTIFICATION</scope>
</reference>
<evidence type="ECO:0000256" key="7">
    <source>
        <dbReference type="ARBA" id="ARBA00023157"/>
    </source>
</evidence>
<reference evidence="9" key="1">
    <citation type="submission" date="2025-08" db="UniProtKB">
        <authorList>
            <consortium name="Ensembl"/>
        </authorList>
    </citation>
    <scope>IDENTIFICATION</scope>
</reference>
<dbReference type="GO" id="GO:0005125">
    <property type="term" value="F:cytokine activity"/>
    <property type="evidence" value="ECO:0007669"/>
    <property type="project" value="UniProtKB-KW"/>
</dbReference>
<evidence type="ECO:0000256" key="8">
    <source>
        <dbReference type="RuleBase" id="RU000436"/>
    </source>
</evidence>
<dbReference type="PANTHER" id="PTHR11691">
    <property type="entry name" value="TYPE I INTERFERON"/>
    <property type="match status" value="1"/>
</dbReference>
<dbReference type="GO" id="GO:0005126">
    <property type="term" value="F:cytokine receptor binding"/>
    <property type="evidence" value="ECO:0007669"/>
    <property type="project" value="InterPro"/>
</dbReference>
<dbReference type="Proteomes" id="UP000261540">
    <property type="component" value="Unplaced"/>
</dbReference>
<accession>A0A3B3TF82</accession>
<dbReference type="Ensembl" id="ENSPKIT00000022360.1">
    <property type="protein sequence ID" value="ENSPKIP00000041325.1"/>
    <property type="gene ID" value="ENSPKIG00000017924.1"/>
</dbReference>
<keyword evidence="7" id="KW-1015">Disulfide bond</keyword>
<comment type="similarity">
    <text evidence="2 8">Belongs to the alpha/beta interferon family.</text>
</comment>
<evidence type="ECO:0000256" key="3">
    <source>
        <dbReference type="ARBA" id="ARBA00022514"/>
    </source>
</evidence>
<evidence type="ECO:0000256" key="4">
    <source>
        <dbReference type="ARBA" id="ARBA00022525"/>
    </source>
</evidence>
<dbReference type="GO" id="GO:0005615">
    <property type="term" value="C:extracellular space"/>
    <property type="evidence" value="ECO:0007669"/>
    <property type="project" value="UniProtKB-KW"/>
</dbReference>
<dbReference type="InterPro" id="IPR009079">
    <property type="entry name" value="4_helix_cytokine-like_core"/>
</dbReference>
<name>A0A3B3TF82_9TELE</name>
<dbReference type="PANTHER" id="PTHR11691:SF73">
    <property type="entry name" value="INTERFERON BETA"/>
    <property type="match status" value="1"/>
</dbReference>
<protein>
    <submittedName>
        <fullName evidence="9">Uncharacterized protein</fullName>
    </submittedName>
</protein>